<dbReference type="RefSeq" id="WP_377458591.1">
    <property type="nucleotide sequence ID" value="NZ_JBHLUB010000026.1"/>
</dbReference>
<accession>A0ABV6PBX0</accession>
<organism evidence="1 2">
    <name type="scientific">Micrococcoides hystricis</name>
    <dbReference type="NCBI Taxonomy" id="1572761"/>
    <lineage>
        <taxon>Bacteria</taxon>
        <taxon>Bacillati</taxon>
        <taxon>Actinomycetota</taxon>
        <taxon>Actinomycetes</taxon>
        <taxon>Micrococcales</taxon>
        <taxon>Micrococcaceae</taxon>
        <taxon>Micrococcoides</taxon>
    </lineage>
</organism>
<dbReference type="Proteomes" id="UP001589862">
    <property type="component" value="Unassembled WGS sequence"/>
</dbReference>
<evidence type="ECO:0000313" key="2">
    <source>
        <dbReference type="Proteomes" id="UP001589862"/>
    </source>
</evidence>
<keyword evidence="1" id="KW-0378">Hydrolase</keyword>
<dbReference type="InterPro" id="IPR029069">
    <property type="entry name" value="HotDog_dom_sf"/>
</dbReference>
<protein>
    <submittedName>
        <fullName evidence="1">Acyl-CoA thioesterase</fullName>
        <ecNumber evidence="1">3.1.2.-</ecNumber>
    </submittedName>
</protein>
<keyword evidence="2" id="KW-1185">Reference proteome</keyword>
<comment type="caution">
    <text evidence="1">The sequence shown here is derived from an EMBL/GenBank/DDBJ whole genome shotgun (WGS) entry which is preliminary data.</text>
</comment>
<dbReference type="PANTHER" id="PTHR31793">
    <property type="entry name" value="4-HYDROXYBENZOYL-COA THIOESTERASE FAMILY MEMBER"/>
    <property type="match status" value="1"/>
</dbReference>
<dbReference type="Gene3D" id="3.10.129.10">
    <property type="entry name" value="Hotdog Thioesterase"/>
    <property type="match status" value="1"/>
</dbReference>
<proteinExistence type="predicted"/>
<dbReference type="CDD" id="cd00586">
    <property type="entry name" value="4HBT"/>
    <property type="match status" value="1"/>
</dbReference>
<dbReference type="Pfam" id="PF13279">
    <property type="entry name" value="4HBT_2"/>
    <property type="match status" value="1"/>
</dbReference>
<dbReference type="EMBL" id="JBHLUB010000026">
    <property type="protein sequence ID" value="MFC0581867.1"/>
    <property type="molecule type" value="Genomic_DNA"/>
</dbReference>
<evidence type="ECO:0000313" key="1">
    <source>
        <dbReference type="EMBL" id="MFC0581867.1"/>
    </source>
</evidence>
<dbReference type="PANTHER" id="PTHR31793:SF24">
    <property type="entry name" value="LONG-CHAIN ACYL-COA THIOESTERASE FADM"/>
    <property type="match status" value="1"/>
</dbReference>
<name>A0ABV6PBX0_9MICC</name>
<sequence>MSQDEKNVGLQVTVPLRWADMDAYGHINNVNIVRLMEEARIAALGVPGGTGAAGIEAEIDLFGAVPEGTQVLVVEHRVRYRRPLEYRNEPTPVRVWVQKLSGASVVLGYSFTDAVTGEECVRASTTLAFVHEGRPQRINAQQRKLLAPYLV</sequence>
<gene>
    <name evidence="1" type="ORF">ACFFFR_05660</name>
</gene>
<dbReference type="SUPFAM" id="SSF54637">
    <property type="entry name" value="Thioesterase/thiol ester dehydrase-isomerase"/>
    <property type="match status" value="1"/>
</dbReference>
<dbReference type="EC" id="3.1.2.-" evidence="1"/>
<reference evidence="1 2" key="1">
    <citation type="submission" date="2024-09" db="EMBL/GenBank/DDBJ databases">
        <authorList>
            <person name="Sun Q."/>
            <person name="Mori K."/>
        </authorList>
    </citation>
    <scope>NUCLEOTIDE SEQUENCE [LARGE SCALE GENOMIC DNA]</scope>
    <source>
        <strain evidence="1 2">NCAIM B.02604</strain>
    </source>
</reference>
<dbReference type="GO" id="GO:0016787">
    <property type="term" value="F:hydrolase activity"/>
    <property type="evidence" value="ECO:0007669"/>
    <property type="project" value="UniProtKB-KW"/>
</dbReference>
<dbReference type="InterPro" id="IPR050563">
    <property type="entry name" value="4-hydroxybenzoyl-CoA_TE"/>
</dbReference>